<protein>
    <recommendedName>
        <fullName evidence="6">Gas vesicle protein</fullName>
    </recommendedName>
</protein>
<comment type="subcellular location">
    <subcellularLocation>
        <location evidence="2">Gas vesicle</location>
    </subcellularLocation>
</comment>
<dbReference type="PANTHER" id="PTHR35344:SF4">
    <property type="entry name" value="GAS VESICLE PROTEIN A1"/>
    <property type="match status" value="1"/>
</dbReference>
<evidence type="ECO:0000313" key="4">
    <source>
        <dbReference type="EMBL" id="GDY32535.1"/>
    </source>
</evidence>
<evidence type="ECO:0008006" key="6">
    <source>
        <dbReference type="Google" id="ProtNLM"/>
    </source>
</evidence>
<dbReference type="EMBL" id="BJFL01000025">
    <property type="protein sequence ID" value="GDY32535.1"/>
    <property type="molecule type" value="Genomic_DNA"/>
</dbReference>
<dbReference type="InterPro" id="IPR000638">
    <property type="entry name" value="Gas-vesicle_GvpA-like"/>
</dbReference>
<evidence type="ECO:0000256" key="2">
    <source>
        <dbReference type="ARBA" id="ARBA00035108"/>
    </source>
</evidence>
<organism evidence="4 5">
    <name type="scientific">Gandjariella thermophila</name>
    <dbReference type="NCBI Taxonomy" id="1931992"/>
    <lineage>
        <taxon>Bacteria</taxon>
        <taxon>Bacillati</taxon>
        <taxon>Actinomycetota</taxon>
        <taxon>Actinomycetes</taxon>
        <taxon>Pseudonocardiales</taxon>
        <taxon>Pseudonocardiaceae</taxon>
        <taxon>Gandjariella</taxon>
    </lineage>
</organism>
<dbReference type="RefSeq" id="WP_137815541.1">
    <property type="nucleotide sequence ID" value="NZ_BJFL01000025.1"/>
</dbReference>
<name>A0A4D4J6Y6_9PSEU</name>
<evidence type="ECO:0000256" key="1">
    <source>
        <dbReference type="ARBA" id="ARBA00022987"/>
    </source>
</evidence>
<dbReference type="GO" id="GO:0031411">
    <property type="term" value="C:gas vesicle"/>
    <property type="evidence" value="ECO:0007669"/>
    <property type="project" value="UniProtKB-SubCell"/>
</dbReference>
<dbReference type="PANTHER" id="PTHR35344">
    <property type="entry name" value="GAS VESICLE STRUCTURAL PROTEIN 2-RELATED"/>
    <property type="match status" value="1"/>
</dbReference>
<dbReference type="AlphaFoldDB" id="A0A4D4J6Y6"/>
<proteinExistence type="inferred from homology"/>
<reference evidence="5" key="1">
    <citation type="submission" date="2019-04" db="EMBL/GenBank/DDBJ databases">
        <title>Draft genome sequence of Pseudonocardiaceae bacterium SL3-2-4.</title>
        <authorList>
            <person name="Ningsih F."/>
            <person name="Yokota A."/>
            <person name="Sakai Y."/>
            <person name="Nanatani K."/>
            <person name="Yabe S."/>
            <person name="Oetari A."/>
            <person name="Sjamsuridzal W."/>
        </authorList>
    </citation>
    <scope>NUCLEOTIDE SEQUENCE [LARGE SCALE GENOMIC DNA]</scope>
    <source>
        <strain evidence="5">SL3-2-4</strain>
    </source>
</reference>
<dbReference type="Proteomes" id="UP000298860">
    <property type="component" value="Unassembled WGS sequence"/>
</dbReference>
<gene>
    <name evidence="4" type="ORF">GTS_41680</name>
</gene>
<dbReference type="InterPro" id="IPR050530">
    <property type="entry name" value="GvpA"/>
</dbReference>
<keyword evidence="5" id="KW-1185">Reference proteome</keyword>
<keyword evidence="1" id="KW-0304">Gas vesicle</keyword>
<comment type="similarity">
    <text evidence="3">Belongs to the gas vesicle GvpA family.</text>
</comment>
<dbReference type="OrthoDB" id="3790311at2"/>
<dbReference type="Pfam" id="PF00741">
    <property type="entry name" value="Gas_vesicle"/>
    <property type="match status" value="1"/>
</dbReference>
<comment type="caution">
    <text evidence="4">The sequence shown here is derived from an EMBL/GenBank/DDBJ whole genome shotgun (WGS) entry which is preliminary data.</text>
</comment>
<dbReference type="GO" id="GO:0012506">
    <property type="term" value="C:vesicle membrane"/>
    <property type="evidence" value="ECO:0007669"/>
    <property type="project" value="InterPro"/>
</dbReference>
<accession>A0A4D4J6Y6</accession>
<evidence type="ECO:0000256" key="3">
    <source>
        <dbReference type="ARBA" id="ARBA00035646"/>
    </source>
</evidence>
<sequence length="81" mass="8188">MTGDLPGEVVRAGDVSVGPGRDGAAPLAGREIALVDLLDRLLAGGVVLVGDLTLSIADVDLVRISLRAVISSVRAGEAITR</sequence>
<evidence type="ECO:0000313" key="5">
    <source>
        <dbReference type="Proteomes" id="UP000298860"/>
    </source>
</evidence>
<dbReference type="GO" id="GO:0005198">
    <property type="term" value="F:structural molecule activity"/>
    <property type="evidence" value="ECO:0007669"/>
    <property type="project" value="InterPro"/>
</dbReference>